<dbReference type="GO" id="GO:0005634">
    <property type="term" value="C:nucleus"/>
    <property type="evidence" value="ECO:0007669"/>
    <property type="project" value="UniProtKB-SubCell"/>
</dbReference>
<gene>
    <name evidence="12" type="ORF">SSS_3275</name>
</gene>
<dbReference type="InterPro" id="IPR047513">
    <property type="entry name" value="FOXJ1"/>
</dbReference>
<dbReference type="SUPFAM" id="SSF46785">
    <property type="entry name" value="Winged helix' DNA-binding domain"/>
    <property type="match status" value="1"/>
</dbReference>
<dbReference type="InterPro" id="IPR036388">
    <property type="entry name" value="WH-like_DNA-bd_sf"/>
</dbReference>
<feature type="compositionally biased region" description="Low complexity" evidence="10">
    <location>
        <begin position="852"/>
        <end position="866"/>
    </location>
</feature>
<dbReference type="InterPro" id="IPR001766">
    <property type="entry name" value="Fork_head_dom"/>
</dbReference>
<feature type="compositionally biased region" description="Polar residues" evidence="10">
    <location>
        <begin position="139"/>
        <end position="167"/>
    </location>
</feature>
<dbReference type="Gene3D" id="1.10.10.10">
    <property type="entry name" value="Winged helix-like DNA-binding domain superfamily/Winged helix DNA-binding domain"/>
    <property type="match status" value="1"/>
</dbReference>
<dbReference type="EnsemblMetazoa" id="SSS_3275s_mrna">
    <property type="protein sequence ID" value="KAF7488770.1"/>
    <property type="gene ID" value="SSS_3275"/>
</dbReference>
<dbReference type="Proteomes" id="UP000070412">
    <property type="component" value="Unassembled WGS sequence"/>
</dbReference>
<dbReference type="PROSITE" id="PS50039">
    <property type="entry name" value="FORK_HEAD_3"/>
    <property type="match status" value="1"/>
</dbReference>
<keyword evidence="4 9" id="KW-0238">DNA-binding</keyword>
<sequence length="890" mass="99917">MMSVTASNSLTKNTLIATKTSVATTTSNIIEKKNTIDSSDDNVFNKMSSFETFDSFLNVDDGLTSLSWLQNLNMCMTRLGAPTPPTPPASPVFFTFPTDSFSNHRDVDLSSMKKIQEPSSIIDIKTKNNFKDSKEQRPQQKSSKRSFQTLNHSNHSPQILKSNSIPSVENDFQIKKSSISNSKHRISSSTSSSRKTQNKIDSKKDKCIEKKSKTIKAINNSAITSLLDRSFLTNQYDRNQIEINENYQNAKALFTRNQDDLENYTKNQPRGDENNFVSMVAANVKTISNDCSEDRHQSTSVRNSKSNVSSNQNNDPLQQHLQQHNEAYNHHETSSSSSSLSISSSSSSSVSAYTFSSTDSPSPISIPSPQSYSSTANEYRINENLKPPYSYATLICMAMRANKNKMTLSSIYKWIKENFLYYRNANPSWQNSIRHNLSLNKCFIKIARNKDEPGKGGFWKLDPVYADGLIDGIFKKRRANINHSKSMTATTAKVTHKQNSSLKGPIKKRCRKKYPISLNDCENFLVDIVEPNNNHIEQETPPNSAESYRYTKLECIDELNNAIESIDGNLSYSCTFHQTNESDPMECGTDPLIQGFVNEICIDQINNECIEPEGHDLCWNTILTDVDLGELVDPISYTDPVASIIHPIENESNRNALHQSNNNFMEKRNATKLVSIDLESIIVDGQDPTQSTSALLEDQRLFYHTENQQVQINDLSFSNISQMSQVISATPNVVTCINESNLVDHWNQWNAYSSIDDTTQECSAQSAEMILSHMLESNHNDMGLNEIGICKTHRNRDPNRTMTFVKTLSCSRSSSSSTPSVSTDKPETIASTTSVLLNPLISTSDYQTNSLSQSQQQQQQQQHQQQTPVTESPTNFETIMPYEVGSVKAV</sequence>
<feature type="compositionally biased region" description="Polar residues" evidence="10">
    <location>
        <begin position="867"/>
        <end position="877"/>
    </location>
</feature>
<evidence type="ECO:0000256" key="6">
    <source>
        <dbReference type="ARBA" id="ARBA00023163"/>
    </source>
</evidence>
<reference evidence="13" key="3">
    <citation type="submission" date="2022-06" db="UniProtKB">
        <authorList>
            <consortium name="EnsemblMetazoa"/>
        </authorList>
    </citation>
    <scope>IDENTIFICATION</scope>
</reference>
<feature type="compositionally biased region" description="Low complexity" evidence="10">
    <location>
        <begin position="810"/>
        <end position="822"/>
    </location>
</feature>
<evidence type="ECO:0000256" key="10">
    <source>
        <dbReference type="SAM" id="MobiDB-lite"/>
    </source>
</evidence>
<dbReference type="EMBL" id="WVUK01000065">
    <property type="protein sequence ID" value="KAF7488770.1"/>
    <property type="molecule type" value="Genomic_DNA"/>
</dbReference>
<feature type="DNA-binding region" description="Fork-head" evidence="9">
    <location>
        <begin position="386"/>
        <end position="479"/>
    </location>
</feature>
<name>A0A834R1Y0_SARSC</name>
<reference evidence="14" key="1">
    <citation type="journal article" date="2020" name="PLoS Negl. Trop. Dis.">
        <title>High-quality nuclear genome for Sarcoptes scabiei-A critical resource for a neglected parasite.</title>
        <authorList>
            <person name="Korhonen P.K."/>
            <person name="Gasser R.B."/>
            <person name="Ma G."/>
            <person name="Wang T."/>
            <person name="Stroehlein A.J."/>
            <person name="Young N.D."/>
            <person name="Ang C.S."/>
            <person name="Fernando D.D."/>
            <person name="Lu H.C."/>
            <person name="Taylor S."/>
            <person name="Reynolds S.L."/>
            <person name="Mofiz E."/>
            <person name="Najaraj S.H."/>
            <person name="Gowda H."/>
            <person name="Madugundu A."/>
            <person name="Renuse S."/>
            <person name="Holt D."/>
            <person name="Pandey A."/>
            <person name="Papenfuss A.T."/>
            <person name="Fischer K."/>
        </authorList>
    </citation>
    <scope>NUCLEOTIDE SEQUENCE [LARGE SCALE GENOMIC DNA]</scope>
</reference>
<dbReference type="PANTHER" id="PTHR46805:SF1">
    <property type="entry name" value="FORKHEAD BOX PROTEIN J1"/>
    <property type="match status" value="1"/>
</dbReference>
<comment type="similarity">
    <text evidence="8">Belongs to the FOXJ1 family.</text>
</comment>
<evidence type="ECO:0000259" key="11">
    <source>
        <dbReference type="PROSITE" id="PS50039"/>
    </source>
</evidence>
<keyword evidence="5" id="KW-0010">Activator</keyword>
<dbReference type="InterPro" id="IPR036390">
    <property type="entry name" value="WH_DNA-bd_sf"/>
</dbReference>
<dbReference type="GO" id="GO:0000981">
    <property type="term" value="F:DNA-binding transcription factor activity, RNA polymerase II-specific"/>
    <property type="evidence" value="ECO:0007669"/>
    <property type="project" value="TreeGrafter"/>
</dbReference>
<reference evidence="12" key="2">
    <citation type="submission" date="2020-01" db="EMBL/GenBank/DDBJ databases">
        <authorList>
            <person name="Korhonen P.K.K."/>
            <person name="Guangxu M.G."/>
            <person name="Wang T.W."/>
            <person name="Stroehlein A.J.S."/>
            <person name="Young N.D."/>
            <person name="Ang C.-S.A."/>
            <person name="Fernando D.W.F."/>
            <person name="Lu H.L."/>
            <person name="Taylor S.T."/>
            <person name="Ehtesham M.E.M."/>
            <person name="Najaraj S.H.N."/>
            <person name="Harsha G.H.G."/>
            <person name="Madugundu A.M."/>
            <person name="Renuse S.R."/>
            <person name="Holt D.H."/>
            <person name="Pandey A.P."/>
            <person name="Papenfuss A.P."/>
            <person name="Gasser R.B.G."/>
            <person name="Fischer K.F."/>
        </authorList>
    </citation>
    <scope>NUCLEOTIDE SEQUENCE</scope>
    <source>
        <strain evidence="12">SSS_KF_BRIS2020</strain>
    </source>
</reference>
<feature type="compositionally biased region" description="Low complexity" evidence="10">
    <location>
        <begin position="175"/>
        <end position="195"/>
    </location>
</feature>
<evidence type="ECO:0000256" key="8">
    <source>
        <dbReference type="ARBA" id="ARBA00034770"/>
    </source>
</evidence>
<dbReference type="PANTHER" id="PTHR46805">
    <property type="entry name" value="FORKHEAD BOX PROTEIN J1"/>
    <property type="match status" value="1"/>
</dbReference>
<feature type="region of interest" description="Disordered" evidence="10">
    <location>
        <begin position="810"/>
        <end position="830"/>
    </location>
</feature>
<keyword evidence="2" id="KW-0970">Cilium biogenesis/degradation</keyword>
<keyword evidence="3" id="KW-0805">Transcription regulation</keyword>
<feature type="domain" description="Fork-head" evidence="11">
    <location>
        <begin position="386"/>
        <end position="479"/>
    </location>
</feature>
<dbReference type="InterPro" id="IPR047512">
    <property type="entry name" value="FH_FOXJ1"/>
</dbReference>
<dbReference type="OrthoDB" id="691130at2759"/>
<feature type="compositionally biased region" description="Basic and acidic residues" evidence="10">
    <location>
        <begin position="124"/>
        <end position="138"/>
    </location>
</feature>
<evidence type="ECO:0000256" key="3">
    <source>
        <dbReference type="ARBA" id="ARBA00023015"/>
    </source>
</evidence>
<feature type="region of interest" description="Disordered" evidence="10">
    <location>
        <begin position="112"/>
        <end position="205"/>
    </location>
</feature>
<evidence type="ECO:0000256" key="1">
    <source>
        <dbReference type="ARBA" id="ARBA00004123"/>
    </source>
</evidence>
<protein>
    <submittedName>
        <fullName evidence="12">Forkhead box protein J1.2</fullName>
    </submittedName>
</protein>
<dbReference type="PRINTS" id="PR00053">
    <property type="entry name" value="FORKHEAD"/>
</dbReference>
<dbReference type="InterPro" id="IPR030456">
    <property type="entry name" value="TF_fork_head_CS_2"/>
</dbReference>
<dbReference type="FunFam" id="1.10.10.10:FF:000030">
    <property type="entry name" value="Forkhead box protein K2"/>
    <property type="match status" value="1"/>
</dbReference>
<evidence type="ECO:0000256" key="4">
    <source>
        <dbReference type="ARBA" id="ARBA00023125"/>
    </source>
</evidence>
<evidence type="ECO:0000313" key="13">
    <source>
        <dbReference type="EnsemblMetazoa" id="KAF7488770.1"/>
    </source>
</evidence>
<keyword evidence="7 9" id="KW-0539">Nucleus</keyword>
<dbReference type="InterPro" id="IPR018122">
    <property type="entry name" value="TF_fork_head_CS_1"/>
</dbReference>
<dbReference type="PROSITE" id="PS00658">
    <property type="entry name" value="FORK_HEAD_2"/>
    <property type="match status" value="1"/>
</dbReference>
<evidence type="ECO:0000256" key="2">
    <source>
        <dbReference type="ARBA" id="ARBA00022794"/>
    </source>
</evidence>
<feature type="compositionally biased region" description="Low complexity" evidence="10">
    <location>
        <begin position="298"/>
        <end position="314"/>
    </location>
</feature>
<feature type="region of interest" description="Disordered" evidence="10">
    <location>
        <begin position="846"/>
        <end position="890"/>
    </location>
</feature>
<accession>A0A834R1Y0</accession>
<feature type="region of interest" description="Disordered" evidence="10">
    <location>
        <begin position="288"/>
        <end position="316"/>
    </location>
</feature>
<organism evidence="12">
    <name type="scientific">Sarcoptes scabiei</name>
    <name type="common">Itch mite</name>
    <name type="synonym">Acarus scabiei</name>
    <dbReference type="NCBI Taxonomy" id="52283"/>
    <lineage>
        <taxon>Eukaryota</taxon>
        <taxon>Metazoa</taxon>
        <taxon>Ecdysozoa</taxon>
        <taxon>Arthropoda</taxon>
        <taxon>Chelicerata</taxon>
        <taxon>Arachnida</taxon>
        <taxon>Acari</taxon>
        <taxon>Acariformes</taxon>
        <taxon>Sarcoptiformes</taxon>
        <taxon>Astigmata</taxon>
        <taxon>Psoroptidia</taxon>
        <taxon>Sarcoptoidea</taxon>
        <taxon>Sarcoptidae</taxon>
        <taxon>Sarcoptinae</taxon>
        <taxon>Sarcoptes</taxon>
    </lineage>
</organism>
<evidence type="ECO:0000313" key="12">
    <source>
        <dbReference type="EMBL" id="KAF7488770.1"/>
    </source>
</evidence>
<keyword evidence="14" id="KW-1185">Reference proteome</keyword>
<evidence type="ECO:0000256" key="7">
    <source>
        <dbReference type="ARBA" id="ARBA00023242"/>
    </source>
</evidence>
<dbReference type="AlphaFoldDB" id="A0A834R1Y0"/>
<evidence type="ECO:0000256" key="5">
    <source>
        <dbReference type="ARBA" id="ARBA00023159"/>
    </source>
</evidence>
<evidence type="ECO:0000256" key="9">
    <source>
        <dbReference type="PROSITE-ProRule" id="PRU00089"/>
    </source>
</evidence>
<dbReference type="PROSITE" id="PS00657">
    <property type="entry name" value="FORK_HEAD_1"/>
    <property type="match status" value="1"/>
</dbReference>
<dbReference type="CDD" id="cd20023">
    <property type="entry name" value="FH_FOXJ1"/>
    <property type="match status" value="1"/>
</dbReference>
<evidence type="ECO:0000313" key="14">
    <source>
        <dbReference type="Proteomes" id="UP000070412"/>
    </source>
</evidence>
<dbReference type="GO" id="GO:0030030">
    <property type="term" value="P:cell projection organization"/>
    <property type="evidence" value="ECO:0007669"/>
    <property type="project" value="UniProtKB-KW"/>
</dbReference>
<keyword evidence="6" id="KW-0804">Transcription</keyword>
<dbReference type="SMART" id="SM00339">
    <property type="entry name" value="FH"/>
    <property type="match status" value="1"/>
</dbReference>
<dbReference type="GO" id="GO:0000978">
    <property type="term" value="F:RNA polymerase II cis-regulatory region sequence-specific DNA binding"/>
    <property type="evidence" value="ECO:0007669"/>
    <property type="project" value="TreeGrafter"/>
</dbReference>
<comment type="subcellular location">
    <subcellularLocation>
        <location evidence="1 9">Nucleus</location>
    </subcellularLocation>
</comment>
<proteinExistence type="inferred from homology"/>
<dbReference type="Pfam" id="PF00250">
    <property type="entry name" value="Forkhead"/>
    <property type="match status" value="1"/>
</dbReference>